<protein>
    <submittedName>
        <fullName evidence="1">Uncharacterized protein</fullName>
    </submittedName>
</protein>
<dbReference type="AlphaFoldDB" id="A0A0A9ETI2"/>
<dbReference type="EMBL" id="GBRH01198558">
    <property type="protein sequence ID" value="JAD99337.1"/>
    <property type="molecule type" value="Transcribed_RNA"/>
</dbReference>
<accession>A0A0A9ETI2</accession>
<proteinExistence type="predicted"/>
<evidence type="ECO:0000313" key="1">
    <source>
        <dbReference type="EMBL" id="JAD99337.1"/>
    </source>
</evidence>
<reference evidence="1" key="1">
    <citation type="submission" date="2014-09" db="EMBL/GenBank/DDBJ databases">
        <authorList>
            <person name="Magalhaes I.L.F."/>
            <person name="Oliveira U."/>
            <person name="Santos F.R."/>
            <person name="Vidigal T.H.D.A."/>
            <person name="Brescovit A.D."/>
            <person name="Santos A.J."/>
        </authorList>
    </citation>
    <scope>NUCLEOTIDE SEQUENCE</scope>
    <source>
        <tissue evidence="1">Shoot tissue taken approximately 20 cm above the soil surface</tissue>
    </source>
</reference>
<name>A0A0A9ETI2_ARUDO</name>
<reference evidence="1" key="2">
    <citation type="journal article" date="2015" name="Data Brief">
        <title>Shoot transcriptome of the giant reed, Arundo donax.</title>
        <authorList>
            <person name="Barrero R.A."/>
            <person name="Guerrero F.D."/>
            <person name="Moolhuijzen P."/>
            <person name="Goolsby J.A."/>
            <person name="Tidwell J."/>
            <person name="Bellgard S.E."/>
            <person name="Bellgard M.I."/>
        </authorList>
    </citation>
    <scope>NUCLEOTIDE SEQUENCE</scope>
    <source>
        <tissue evidence="1">Shoot tissue taken approximately 20 cm above the soil surface</tissue>
    </source>
</reference>
<sequence length="79" mass="8933">MCECVCHLSGKRAVRERGAACLDHMEIIATRVSIMWTACQVLQRMPQCKMKTYCRGGLAAVGWMGASCCSAQIRFRQFW</sequence>
<organism evidence="1">
    <name type="scientific">Arundo donax</name>
    <name type="common">Giant reed</name>
    <name type="synonym">Donax arundinaceus</name>
    <dbReference type="NCBI Taxonomy" id="35708"/>
    <lineage>
        <taxon>Eukaryota</taxon>
        <taxon>Viridiplantae</taxon>
        <taxon>Streptophyta</taxon>
        <taxon>Embryophyta</taxon>
        <taxon>Tracheophyta</taxon>
        <taxon>Spermatophyta</taxon>
        <taxon>Magnoliopsida</taxon>
        <taxon>Liliopsida</taxon>
        <taxon>Poales</taxon>
        <taxon>Poaceae</taxon>
        <taxon>PACMAD clade</taxon>
        <taxon>Arundinoideae</taxon>
        <taxon>Arundineae</taxon>
        <taxon>Arundo</taxon>
    </lineage>
</organism>